<dbReference type="Pfam" id="PF00589">
    <property type="entry name" value="Phage_integrase"/>
    <property type="match status" value="1"/>
</dbReference>
<organism evidence="8 9">
    <name type="scientific">Microbacterium sufflavum</name>
    <dbReference type="NCBI Taxonomy" id="2851649"/>
    <lineage>
        <taxon>Bacteria</taxon>
        <taxon>Bacillati</taxon>
        <taxon>Actinomycetota</taxon>
        <taxon>Actinomycetes</taxon>
        <taxon>Micrococcales</taxon>
        <taxon>Microbacteriaceae</taxon>
        <taxon>Microbacterium</taxon>
    </lineage>
</organism>
<dbReference type="PROSITE" id="PS51900">
    <property type="entry name" value="CB"/>
    <property type="match status" value="1"/>
</dbReference>
<dbReference type="PANTHER" id="PTHR30629:SF2">
    <property type="entry name" value="PROPHAGE INTEGRASE INTS-RELATED"/>
    <property type="match status" value="1"/>
</dbReference>
<name>A0ABY4IEN1_9MICO</name>
<dbReference type="PANTHER" id="PTHR30629">
    <property type="entry name" value="PROPHAGE INTEGRASE"/>
    <property type="match status" value="1"/>
</dbReference>
<dbReference type="InterPro" id="IPR011010">
    <property type="entry name" value="DNA_brk_join_enz"/>
</dbReference>
<evidence type="ECO:0000259" key="7">
    <source>
        <dbReference type="PROSITE" id="PS51900"/>
    </source>
</evidence>
<accession>A0ABY4IEN1</accession>
<sequence length="390" mass="44425">MAKRRAQGTGTIFRDQKGYWTVVLPLPSVNGKRRRKSYRSKKREVVLAHLRAFEQARGGTDLPSLESYPSGSGTTVGEWFDYWLAECVYPHLRPKTADGYRSIAKTRIIPALGAGTPLAAIRAADVRRMHRWMRDECSPTTVRNAHVVAARAFDVAVREEEIERNPVRLVEQPRPARPKLDVPTTQELRYLIDALRTRPDGLKWMTYILTGARRGEVVGLEVGRVGAHLDISWQMQTLRRGENGLPIAPPDFDYRHLYGGFFLTRPKSRAGWRTVPLINPLRDMMEDHLSTMEPNPWGLVFTRKGRPIDPNMETRLWPAVQRELLGEDRHVRLHDLRHAAVDLLYAADVPEELIVELVGHSTRAMTRSYKSPAHLDRLSRAMTGVEDLLA</sequence>
<keyword evidence="4" id="KW-0233">DNA recombination</keyword>
<dbReference type="EMBL" id="CP078076">
    <property type="protein sequence ID" value="UPL09968.1"/>
    <property type="molecule type" value="Genomic_DNA"/>
</dbReference>
<keyword evidence="2" id="KW-0229">DNA integration</keyword>
<gene>
    <name evidence="8" type="ORF">KV394_02085</name>
</gene>
<dbReference type="Proteomes" id="UP000831467">
    <property type="component" value="Chromosome"/>
</dbReference>
<keyword evidence="9" id="KW-1185">Reference proteome</keyword>
<dbReference type="Gene3D" id="1.10.443.10">
    <property type="entry name" value="Intergrase catalytic core"/>
    <property type="match status" value="1"/>
</dbReference>
<dbReference type="InterPro" id="IPR050808">
    <property type="entry name" value="Phage_Integrase"/>
</dbReference>
<dbReference type="InterPro" id="IPR010998">
    <property type="entry name" value="Integrase_recombinase_N"/>
</dbReference>
<dbReference type="InterPro" id="IPR013762">
    <property type="entry name" value="Integrase-like_cat_sf"/>
</dbReference>
<evidence type="ECO:0000313" key="8">
    <source>
        <dbReference type="EMBL" id="UPL09968.1"/>
    </source>
</evidence>
<dbReference type="InterPro" id="IPR044068">
    <property type="entry name" value="CB"/>
</dbReference>
<dbReference type="SUPFAM" id="SSF56349">
    <property type="entry name" value="DNA breaking-rejoining enzymes"/>
    <property type="match status" value="1"/>
</dbReference>
<reference evidence="8 9" key="1">
    <citation type="submission" date="2021-06" db="EMBL/GenBank/DDBJ databases">
        <title>Genome-based taxonomic framework of Microbacterium strains isolated from marine environment, the description of four new species and reclassification of four preexisting species.</title>
        <authorList>
            <person name="Lee S.D."/>
            <person name="Kim S.-M."/>
            <person name="Byeon Y.-S."/>
            <person name="Yang H.L."/>
            <person name="Kim I.S."/>
        </authorList>
    </citation>
    <scope>NUCLEOTIDE SEQUENCE [LARGE SCALE GENOMIC DNA]</scope>
    <source>
        <strain evidence="8 9">SSW1-51</strain>
    </source>
</reference>
<evidence type="ECO:0000259" key="6">
    <source>
        <dbReference type="PROSITE" id="PS51898"/>
    </source>
</evidence>
<dbReference type="Pfam" id="PF14659">
    <property type="entry name" value="Phage_int_SAM_3"/>
    <property type="match status" value="1"/>
</dbReference>
<dbReference type="RefSeq" id="WP_247982175.1">
    <property type="nucleotide sequence ID" value="NZ_CP078076.1"/>
</dbReference>
<proteinExistence type="inferred from homology"/>
<evidence type="ECO:0000256" key="1">
    <source>
        <dbReference type="ARBA" id="ARBA00008857"/>
    </source>
</evidence>
<keyword evidence="3 5" id="KW-0238">DNA-binding</keyword>
<evidence type="ECO:0000256" key="3">
    <source>
        <dbReference type="ARBA" id="ARBA00023125"/>
    </source>
</evidence>
<feature type="domain" description="Core-binding (CB)" evidence="7">
    <location>
        <begin position="74"/>
        <end position="157"/>
    </location>
</feature>
<comment type="similarity">
    <text evidence="1">Belongs to the 'phage' integrase family.</text>
</comment>
<dbReference type="InterPro" id="IPR002104">
    <property type="entry name" value="Integrase_catalytic"/>
</dbReference>
<feature type="domain" description="Tyr recombinase" evidence="6">
    <location>
        <begin position="178"/>
        <end position="383"/>
    </location>
</feature>
<evidence type="ECO:0000313" key="9">
    <source>
        <dbReference type="Proteomes" id="UP000831467"/>
    </source>
</evidence>
<dbReference type="Gene3D" id="1.10.150.130">
    <property type="match status" value="1"/>
</dbReference>
<evidence type="ECO:0000256" key="2">
    <source>
        <dbReference type="ARBA" id="ARBA00022908"/>
    </source>
</evidence>
<protein>
    <submittedName>
        <fullName evidence="8">Site-specific integrase</fullName>
    </submittedName>
</protein>
<dbReference type="PROSITE" id="PS51898">
    <property type="entry name" value="TYR_RECOMBINASE"/>
    <property type="match status" value="1"/>
</dbReference>
<evidence type="ECO:0000256" key="5">
    <source>
        <dbReference type="PROSITE-ProRule" id="PRU01248"/>
    </source>
</evidence>
<evidence type="ECO:0000256" key="4">
    <source>
        <dbReference type="ARBA" id="ARBA00023172"/>
    </source>
</evidence>
<dbReference type="InterPro" id="IPR004107">
    <property type="entry name" value="Integrase_SAM-like_N"/>
</dbReference>